<evidence type="ECO:0000313" key="2">
    <source>
        <dbReference type="Proteomes" id="UP000621560"/>
    </source>
</evidence>
<name>A0A927BQP1_9BACL</name>
<dbReference type="EMBL" id="JACXIZ010000004">
    <property type="protein sequence ID" value="MBD2843789.1"/>
    <property type="molecule type" value="Genomic_DNA"/>
</dbReference>
<accession>A0A927BQP1</accession>
<evidence type="ECO:0000313" key="1">
    <source>
        <dbReference type="EMBL" id="MBD2843789.1"/>
    </source>
</evidence>
<gene>
    <name evidence="1" type="ORF">IDH44_01180</name>
</gene>
<dbReference type="AlphaFoldDB" id="A0A927BQP1"/>
<proteinExistence type="predicted"/>
<comment type="caution">
    <text evidence="1">The sequence shown here is derived from an EMBL/GenBank/DDBJ whole genome shotgun (WGS) entry which is preliminary data.</text>
</comment>
<organism evidence="1 2">
    <name type="scientific">Paenibacillus sabuli</name>
    <dbReference type="NCBI Taxonomy" id="2772509"/>
    <lineage>
        <taxon>Bacteria</taxon>
        <taxon>Bacillati</taxon>
        <taxon>Bacillota</taxon>
        <taxon>Bacilli</taxon>
        <taxon>Bacillales</taxon>
        <taxon>Paenibacillaceae</taxon>
        <taxon>Paenibacillus</taxon>
    </lineage>
</organism>
<dbReference type="Proteomes" id="UP000621560">
    <property type="component" value="Unassembled WGS sequence"/>
</dbReference>
<protein>
    <recommendedName>
        <fullName evidence="3">Dihydrodiol dehydrogenase</fullName>
    </recommendedName>
</protein>
<evidence type="ECO:0008006" key="3">
    <source>
        <dbReference type="Google" id="ProtNLM"/>
    </source>
</evidence>
<reference evidence="1" key="1">
    <citation type="submission" date="2020-09" db="EMBL/GenBank/DDBJ databases">
        <title>A novel bacterium of genus Paenibacillus, isolated from South China Sea.</title>
        <authorList>
            <person name="Huang H."/>
            <person name="Mo K."/>
            <person name="Hu Y."/>
        </authorList>
    </citation>
    <scope>NUCLEOTIDE SEQUENCE</scope>
    <source>
        <strain evidence="1">IB182496</strain>
    </source>
</reference>
<dbReference type="RefSeq" id="WP_190913907.1">
    <property type="nucleotide sequence ID" value="NZ_JACXIZ010000004.1"/>
</dbReference>
<sequence length="70" mass="8052">MDHAIVLRSEFGYVRVERDTAGGGDRLKITDLRTGKSSSLDPLELECLAWSRHEDLRDLLDPSLTRWRPE</sequence>
<keyword evidence="2" id="KW-1185">Reference proteome</keyword>